<evidence type="ECO:0000256" key="11">
    <source>
        <dbReference type="PIRNR" id="PIRNR006431"/>
    </source>
</evidence>
<evidence type="ECO:0000256" key="3">
    <source>
        <dbReference type="ARBA" id="ARBA00010088"/>
    </source>
</evidence>
<dbReference type="PANTHER" id="PTHR43722">
    <property type="entry name" value="PROLINE IMINOPEPTIDASE"/>
    <property type="match status" value="1"/>
</dbReference>
<dbReference type="EC" id="3.4.11.5" evidence="4 11"/>
<dbReference type="PIRSF" id="PIRSF006431">
    <property type="entry name" value="Pept_S33"/>
    <property type="match status" value="1"/>
</dbReference>
<dbReference type="OrthoDB" id="9796770at2"/>
<sequence>MNELYPEITPFDHFLLPVGDQHKLYVEQCGNPKGQAVVFIHGGPGAGSSANDRRFFDPQKYLIILFDQRGCGRSLPFGSLDNNNTQLLVADIEKIRVKLAIKKWHAFGGSWGSTLALVYAQTHPDSVISLVLRGIFLGRAEDTRWAFEGGGGTRIFPDYWQEYLDALPNGEIQTGVKTAYNIMTGDDKIAAEKVAQAWAKWEIRCCTLKPNKEFVAALTGDDSAWTLSRHEAHYMVHGCFLSENQILENCYKIEKIPMVIVHGRYDIVCPFDNAWLLHQQLPNSTLFSTTAGHASIEPETREQLINATNKMLTL</sequence>
<name>A0A5C6Q3M3_9GAMM</name>
<evidence type="ECO:0000313" key="18">
    <source>
        <dbReference type="Proteomes" id="UP000321917"/>
    </source>
</evidence>
<dbReference type="Pfam" id="PF00561">
    <property type="entry name" value="Abhydrolase_1"/>
    <property type="match status" value="1"/>
</dbReference>
<evidence type="ECO:0000256" key="6">
    <source>
        <dbReference type="ARBA" id="ARBA00022438"/>
    </source>
</evidence>
<dbReference type="GO" id="GO:0004177">
    <property type="term" value="F:aminopeptidase activity"/>
    <property type="evidence" value="ECO:0007669"/>
    <property type="project" value="UniProtKB-UniRule"/>
</dbReference>
<dbReference type="InterPro" id="IPR029058">
    <property type="entry name" value="AB_hydrolase_fold"/>
</dbReference>
<feature type="active site" description="Nucleophile" evidence="12">
    <location>
        <position position="110"/>
    </location>
</feature>
<evidence type="ECO:0000256" key="8">
    <source>
        <dbReference type="ARBA" id="ARBA00022670"/>
    </source>
</evidence>
<reference evidence="16 18" key="1">
    <citation type="submission" date="2019-07" db="EMBL/GenBank/DDBJ databases">
        <title>Genomes of sea-ice associated Colwellia species.</title>
        <authorList>
            <person name="Bowman J.P."/>
        </authorList>
    </citation>
    <scope>NUCLEOTIDE SEQUENCE [LARGE SCALE GENOMIC DNA]</scope>
    <source>
        <strain evidence="15 17">ACAM 607</strain>
        <strain evidence="16 18">IC036</strain>
    </source>
</reference>
<gene>
    <name evidence="16" type="primary">pip</name>
    <name evidence="15" type="ORF">ESZ26_17495</name>
    <name evidence="16" type="ORF">ESZ27_16790</name>
</gene>
<dbReference type="GO" id="GO:0005737">
    <property type="term" value="C:cytoplasm"/>
    <property type="evidence" value="ECO:0007669"/>
    <property type="project" value="UniProtKB-SubCell"/>
</dbReference>
<dbReference type="Proteomes" id="UP000321525">
    <property type="component" value="Unassembled WGS sequence"/>
</dbReference>
<evidence type="ECO:0000256" key="5">
    <source>
        <dbReference type="ARBA" id="ARBA00021843"/>
    </source>
</evidence>
<proteinExistence type="inferred from homology"/>
<dbReference type="EMBL" id="VOLR01000034">
    <property type="protein sequence ID" value="TWX54695.1"/>
    <property type="molecule type" value="Genomic_DNA"/>
</dbReference>
<keyword evidence="6 11" id="KW-0031">Aminopeptidase</keyword>
<dbReference type="RefSeq" id="WP_146800872.1">
    <property type="nucleotide sequence ID" value="NZ_VOLP01000033.1"/>
</dbReference>
<feature type="active site" evidence="12">
    <location>
        <position position="266"/>
    </location>
</feature>
<feature type="active site" description="Proton donor" evidence="12">
    <location>
        <position position="293"/>
    </location>
</feature>
<accession>A0A5C6Q3M3</accession>
<evidence type="ECO:0000256" key="12">
    <source>
        <dbReference type="PIRSR" id="PIRSR006431-1"/>
    </source>
</evidence>
<evidence type="ECO:0000256" key="10">
    <source>
        <dbReference type="ARBA" id="ARBA00029605"/>
    </source>
</evidence>
<evidence type="ECO:0000256" key="9">
    <source>
        <dbReference type="ARBA" id="ARBA00022801"/>
    </source>
</evidence>
<comment type="catalytic activity">
    <reaction evidence="1 11 13">
        <text>Release of N-terminal proline from a peptide.</text>
        <dbReference type="EC" id="3.4.11.5"/>
    </reaction>
</comment>
<evidence type="ECO:0000256" key="1">
    <source>
        <dbReference type="ARBA" id="ARBA00001585"/>
    </source>
</evidence>
<keyword evidence="8 11" id="KW-0645">Protease</keyword>
<comment type="subcellular location">
    <subcellularLocation>
        <location evidence="2 11">Cytoplasm</location>
    </subcellularLocation>
</comment>
<dbReference type="EMBL" id="VOLQ01000044">
    <property type="protein sequence ID" value="TWX63408.1"/>
    <property type="molecule type" value="Genomic_DNA"/>
</dbReference>
<dbReference type="SUPFAM" id="SSF53474">
    <property type="entry name" value="alpha/beta-Hydrolases"/>
    <property type="match status" value="1"/>
</dbReference>
<organism evidence="16 18">
    <name type="scientific">Colwellia hornerae</name>
    <dbReference type="NCBI Taxonomy" id="89402"/>
    <lineage>
        <taxon>Bacteria</taxon>
        <taxon>Pseudomonadati</taxon>
        <taxon>Pseudomonadota</taxon>
        <taxon>Gammaproteobacteria</taxon>
        <taxon>Alteromonadales</taxon>
        <taxon>Colwelliaceae</taxon>
        <taxon>Colwellia</taxon>
    </lineage>
</organism>
<evidence type="ECO:0000256" key="4">
    <source>
        <dbReference type="ARBA" id="ARBA00012568"/>
    </source>
</evidence>
<comment type="similarity">
    <text evidence="3 11 13">Belongs to the peptidase S33 family.</text>
</comment>
<dbReference type="PRINTS" id="PR00793">
    <property type="entry name" value="PROAMNOPTASE"/>
</dbReference>
<dbReference type="InterPro" id="IPR002410">
    <property type="entry name" value="Peptidase_S33"/>
</dbReference>
<keyword evidence="9 11" id="KW-0378">Hydrolase</keyword>
<dbReference type="AlphaFoldDB" id="A0A5C6Q3M3"/>
<evidence type="ECO:0000313" key="17">
    <source>
        <dbReference type="Proteomes" id="UP000321525"/>
    </source>
</evidence>
<comment type="caution">
    <text evidence="16">The sequence shown here is derived from an EMBL/GenBank/DDBJ whole genome shotgun (WGS) entry which is preliminary data.</text>
</comment>
<evidence type="ECO:0000256" key="2">
    <source>
        <dbReference type="ARBA" id="ARBA00004496"/>
    </source>
</evidence>
<evidence type="ECO:0000313" key="16">
    <source>
        <dbReference type="EMBL" id="TWX63408.1"/>
    </source>
</evidence>
<keyword evidence="17" id="KW-1185">Reference proteome</keyword>
<keyword evidence="7 11" id="KW-0963">Cytoplasm</keyword>
<dbReference type="Gene3D" id="3.40.50.1820">
    <property type="entry name" value="alpha/beta hydrolase"/>
    <property type="match status" value="1"/>
</dbReference>
<dbReference type="NCBIfam" id="TIGR01249">
    <property type="entry name" value="pro_imino_pep_1"/>
    <property type="match status" value="1"/>
</dbReference>
<dbReference type="InterPro" id="IPR005944">
    <property type="entry name" value="Pro_iminopeptidase"/>
</dbReference>
<dbReference type="Proteomes" id="UP000321917">
    <property type="component" value="Unassembled WGS sequence"/>
</dbReference>
<protein>
    <recommendedName>
        <fullName evidence="5 11">Proline iminopeptidase</fullName>
        <shortName evidence="11">PIP</shortName>
        <ecNumber evidence="4 11">3.4.11.5</ecNumber>
    </recommendedName>
    <alternativeName>
        <fullName evidence="10 11">Prolyl aminopeptidase</fullName>
    </alternativeName>
</protein>
<evidence type="ECO:0000259" key="14">
    <source>
        <dbReference type="Pfam" id="PF00561"/>
    </source>
</evidence>
<evidence type="ECO:0000256" key="7">
    <source>
        <dbReference type="ARBA" id="ARBA00022490"/>
    </source>
</evidence>
<evidence type="ECO:0000256" key="13">
    <source>
        <dbReference type="RuleBase" id="RU003421"/>
    </source>
</evidence>
<feature type="domain" description="AB hydrolase-1" evidence="14">
    <location>
        <begin position="36"/>
        <end position="296"/>
    </location>
</feature>
<dbReference type="InterPro" id="IPR000073">
    <property type="entry name" value="AB_hydrolase_1"/>
</dbReference>
<dbReference type="PANTHER" id="PTHR43722:SF1">
    <property type="entry name" value="PROLINE IMINOPEPTIDASE"/>
    <property type="match status" value="1"/>
</dbReference>
<evidence type="ECO:0000313" key="15">
    <source>
        <dbReference type="EMBL" id="TWX54695.1"/>
    </source>
</evidence>
<dbReference type="GO" id="GO:0006508">
    <property type="term" value="P:proteolysis"/>
    <property type="evidence" value="ECO:0007669"/>
    <property type="project" value="UniProtKB-KW"/>
</dbReference>